<dbReference type="GO" id="GO:0016887">
    <property type="term" value="F:ATP hydrolysis activity"/>
    <property type="evidence" value="ECO:0007669"/>
    <property type="project" value="TreeGrafter"/>
</dbReference>
<evidence type="ECO:0000313" key="2">
    <source>
        <dbReference type="EMBL" id="SMX42287.1"/>
    </source>
</evidence>
<proteinExistence type="predicted"/>
<dbReference type="Pfam" id="PF13614">
    <property type="entry name" value="AAA_31"/>
    <property type="match status" value="1"/>
</dbReference>
<dbReference type="GO" id="GO:0009898">
    <property type="term" value="C:cytoplasmic side of plasma membrane"/>
    <property type="evidence" value="ECO:0007669"/>
    <property type="project" value="TreeGrafter"/>
</dbReference>
<gene>
    <name evidence="2" type="primary">minD_2</name>
    <name evidence="2" type="ORF">MAA8898_02566</name>
</gene>
<sequence length="415" mass="44674">MTTMTASKAEPAPIVACTISRDVQNFDLLIDDMEALLGEGWGDLGFEEAAAFLRQPDARSLEFVAMAIDAIDEPDLKMLSGVIRAARENGVKVILIAEDVTPASLHQLLRDGADEFVPYPLPEGELAAALERLREPPPAPAQAAPGPAKEGVKLSGGGDGVLIAVQGLAGGVGATTLAVNLAYELATTGKDKQPKVCLIDMGLQFGSVATYLDLPRREAVFETLSDIESMDGESFGQALVSFEDKLQVLTAPSDMLPLDFLGPPEVKKILDITRNHFDYVILDMPSTLVQWTETVLQEAQIYFALIELDMRSAQNTLRLKRALQSEELPFDKIRFALNRSPKFTDLQGKSRVKRLADSLGITLELQLPDGGRAVMQAGDHGLPLASHAAKNPLRREIAKLAQQLNAIGAADAEAA</sequence>
<dbReference type="GO" id="GO:0051782">
    <property type="term" value="P:negative regulation of cell division"/>
    <property type="evidence" value="ECO:0007669"/>
    <property type="project" value="TreeGrafter"/>
</dbReference>
<accession>A0A238KI07</accession>
<dbReference type="AlphaFoldDB" id="A0A238KI07"/>
<reference evidence="2 3" key="1">
    <citation type="submission" date="2017-05" db="EMBL/GenBank/DDBJ databases">
        <authorList>
            <person name="Song R."/>
            <person name="Chenine A.L."/>
            <person name="Ruprecht R.M."/>
        </authorList>
    </citation>
    <scope>NUCLEOTIDE SEQUENCE [LARGE SCALE GENOMIC DNA]</scope>
    <source>
        <strain evidence="2 3">CECT 8898</strain>
    </source>
</reference>
<dbReference type="Gene3D" id="3.40.50.300">
    <property type="entry name" value="P-loop containing nucleotide triphosphate hydrolases"/>
    <property type="match status" value="1"/>
</dbReference>
<dbReference type="InterPro" id="IPR027417">
    <property type="entry name" value="P-loop_NTPase"/>
</dbReference>
<dbReference type="EMBL" id="FXYF01000006">
    <property type="protein sequence ID" value="SMX42287.1"/>
    <property type="molecule type" value="Genomic_DNA"/>
</dbReference>
<protein>
    <submittedName>
        <fullName evidence="2">Septum site-determining protein MinD</fullName>
    </submittedName>
</protein>
<evidence type="ECO:0000313" key="3">
    <source>
        <dbReference type="Proteomes" id="UP000207598"/>
    </source>
</evidence>
<dbReference type="RefSeq" id="WP_094021389.1">
    <property type="nucleotide sequence ID" value="NZ_FXYF01000006.1"/>
</dbReference>
<dbReference type="GO" id="GO:0005829">
    <property type="term" value="C:cytosol"/>
    <property type="evidence" value="ECO:0007669"/>
    <property type="project" value="TreeGrafter"/>
</dbReference>
<dbReference type="Proteomes" id="UP000207598">
    <property type="component" value="Unassembled WGS sequence"/>
</dbReference>
<dbReference type="SUPFAM" id="SSF52540">
    <property type="entry name" value="P-loop containing nucleoside triphosphate hydrolases"/>
    <property type="match status" value="1"/>
</dbReference>
<keyword evidence="3" id="KW-1185">Reference proteome</keyword>
<evidence type="ECO:0000259" key="1">
    <source>
        <dbReference type="Pfam" id="PF13614"/>
    </source>
</evidence>
<name>A0A238KI07_9RHOB</name>
<dbReference type="InterPro" id="IPR050625">
    <property type="entry name" value="ParA/MinD_ATPase"/>
</dbReference>
<dbReference type="PANTHER" id="PTHR43384">
    <property type="entry name" value="SEPTUM SITE-DETERMINING PROTEIN MIND HOMOLOG, CHLOROPLASTIC-RELATED"/>
    <property type="match status" value="1"/>
</dbReference>
<dbReference type="Gene3D" id="3.40.50.2300">
    <property type="match status" value="1"/>
</dbReference>
<dbReference type="InterPro" id="IPR025669">
    <property type="entry name" value="AAA_dom"/>
</dbReference>
<feature type="domain" description="AAA" evidence="1">
    <location>
        <begin position="162"/>
        <end position="314"/>
    </location>
</feature>
<dbReference type="OrthoDB" id="8281972at2"/>
<dbReference type="GO" id="GO:0005524">
    <property type="term" value="F:ATP binding"/>
    <property type="evidence" value="ECO:0007669"/>
    <property type="project" value="TreeGrafter"/>
</dbReference>
<organism evidence="2 3">
    <name type="scientific">Maliponia aquimaris</name>
    <dbReference type="NCBI Taxonomy" id="1673631"/>
    <lineage>
        <taxon>Bacteria</taxon>
        <taxon>Pseudomonadati</taxon>
        <taxon>Pseudomonadota</taxon>
        <taxon>Alphaproteobacteria</taxon>
        <taxon>Rhodobacterales</taxon>
        <taxon>Paracoccaceae</taxon>
        <taxon>Maliponia</taxon>
    </lineage>
</organism>
<dbReference type="PANTHER" id="PTHR43384:SF13">
    <property type="entry name" value="SLR0110 PROTEIN"/>
    <property type="match status" value="1"/>
</dbReference>